<feature type="region of interest" description="Disordered" evidence="1">
    <location>
        <begin position="1"/>
        <end position="55"/>
    </location>
</feature>
<accession>A0A5B7FBG2</accession>
<dbReference type="EMBL" id="VSRR010005440">
    <property type="protein sequence ID" value="MPC42448.1"/>
    <property type="molecule type" value="Genomic_DNA"/>
</dbReference>
<protein>
    <submittedName>
        <fullName evidence="2">Uncharacterized protein</fullName>
    </submittedName>
</protein>
<evidence type="ECO:0000256" key="1">
    <source>
        <dbReference type="SAM" id="MobiDB-lite"/>
    </source>
</evidence>
<evidence type="ECO:0000313" key="2">
    <source>
        <dbReference type="EMBL" id="MPC42448.1"/>
    </source>
</evidence>
<gene>
    <name evidence="2" type="ORF">E2C01_036070</name>
</gene>
<dbReference type="OrthoDB" id="6354775at2759"/>
<dbReference type="AlphaFoldDB" id="A0A5B7FBG2"/>
<organism evidence="2 3">
    <name type="scientific">Portunus trituberculatus</name>
    <name type="common">Swimming crab</name>
    <name type="synonym">Neptunus trituberculatus</name>
    <dbReference type="NCBI Taxonomy" id="210409"/>
    <lineage>
        <taxon>Eukaryota</taxon>
        <taxon>Metazoa</taxon>
        <taxon>Ecdysozoa</taxon>
        <taxon>Arthropoda</taxon>
        <taxon>Crustacea</taxon>
        <taxon>Multicrustacea</taxon>
        <taxon>Malacostraca</taxon>
        <taxon>Eumalacostraca</taxon>
        <taxon>Eucarida</taxon>
        <taxon>Decapoda</taxon>
        <taxon>Pleocyemata</taxon>
        <taxon>Brachyura</taxon>
        <taxon>Eubrachyura</taxon>
        <taxon>Portunoidea</taxon>
        <taxon>Portunidae</taxon>
        <taxon>Portuninae</taxon>
        <taxon>Portunus</taxon>
    </lineage>
</organism>
<comment type="caution">
    <text evidence="2">The sequence shown here is derived from an EMBL/GenBank/DDBJ whole genome shotgun (WGS) entry which is preliminary data.</text>
</comment>
<name>A0A5B7FBG2_PORTR</name>
<keyword evidence="3" id="KW-1185">Reference proteome</keyword>
<evidence type="ECO:0000313" key="3">
    <source>
        <dbReference type="Proteomes" id="UP000324222"/>
    </source>
</evidence>
<reference evidence="2 3" key="1">
    <citation type="submission" date="2019-05" db="EMBL/GenBank/DDBJ databases">
        <title>Another draft genome of Portunus trituberculatus and its Hox gene families provides insights of decapod evolution.</title>
        <authorList>
            <person name="Jeong J.-H."/>
            <person name="Song I."/>
            <person name="Kim S."/>
            <person name="Choi T."/>
            <person name="Kim D."/>
            <person name="Ryu S."/>
            <person name="Kim W."/>
        </authorList>
    </citation>
    <scope>NUCLEOTIDE SEQUENCE [LARGE SCALE GENOMIC DNA]</scope>
    <source>
        <tissue evidence="2">Muscle</tissue>
    </source>
</reference>
<feature type="compositionally biased region" description="Polar residues" evidence="1">
    <location>
        <begin position="15"/>
        <end position="24"/>
    </location>
</feature>
<dbReference type="Proteomes" id="UP000324222">
    <property type="component" value="Unassembled WGS sequence"/>
</dbReference>
<proteinExistence type="predicted"/>
<sequence length="119" mass="13175">MGDAMAAHARDRSTRYQSVQQDTTLGFPYQVQRPDGEERYPSKKPHPAPDQVGSLGNVGSLVLPCVGEGHLHSLLTGGSSLREPLGSMWWKPQASEVRYSLHLSFVAHHQRCHISSMLQ</sequence>